<reference evidence="2 3" key="2">
    <citation type="submission" date="2013-11" db="EMBL/GenBank/DDBJ databases">
        <title>The Genome Sequence of Phytophthora parasitica INRA-310.</title>
        <authorList>
            <consortium name="The Broad Institute Genomics Platform"/>
            <person name="Russ C."/>
            <person name="Tyler B."/>
            <person name="Panabieres F."/>
            <person name="Shan W."/>
            <person name="Tripathy S."/>
            <person name="Grunwald N."/>
            <person name="Machado M."/>
            <person name="Johnson C.S."/>
            <person name="Arredondo F."/>
            <person name="Hong C."/>
            <person name="Coffey M."/>
            <person name="Young S.K."/>
            <person name="Zeng Q."/>
            <person name="Gargeya S."/>
            <person name="Fitzgerald M."/>
            <person name="Abouelleil A."/>
            <person name="Alvarado L."/>
            <person name="Chapman S.B."/>
            <person name="Gainer-Dewar J."/>
            <person name="Goldberg J."/>
            <person name="Griggs A."/>
            <person name="Gujja S."/>
            <person name="Hansen M."/>
            <person name="Howarth C."/>
            <person name="Imamovic A."/>
            <person name="Ireland A."/>
            <person name="Larimer J."/>
            <person name="McCowan C."/>
            <person name="Murphy C."/>
            <person name="Pearson M."/>
            <person name="Poon T.W."/>
            <person name="Priest M."/>
            <person name="Roberts A."/>
            <person name="Saif S."/>
            <person name="Shea T."/>
            <person name="Sykes S."/>
            <person name="Wortman J."/>
            <person name="Nusbaum C."/>
            <person name="Birren B."/>
        </authorList>
    </citation>
    <scope>NUCLEOTIDE SEQUENCE [LARGE SCALE GENOMIC DNA]</scope>
    <source>
        <strain evidence="2 3">INRA-310</strain>
    </source>
</reference>
<proteinExistence type="predicted"/>
<feature type="region of interest" description="Disordered" evidence="1">
    <location>
        <begin position="49"/>
        <end position="79"/>
    </location>
</feature>
<evidence type="ECO:0000313" key="2">
    <source>
        <dbReference type="EMBL" id="ETN24653.1"/>
    </source>
</evidence>
<protein>
    <submittedName>
        <fullName evidence="2">Uncharacterized protein</fullName>
    </submittedName>
</protein>
<evidence type="ECO:0000313" key="3">
    <source>
        <dbReference type="Proteomes" id="UP000018817"/>
    </source>
</evidence>
<dbReference type="RefSeq" id="XP_008891254.1">
    <property type="nucleotide sequence ID" value="XM_008893006.1"/>
</dbReference>
<dbReference type="OMA" id="KEQAVHP"/>
<dbReference type="AlphaFoldDB" id="W2RGT9"/>
<name>W2RGT9_PHYN3</name>
<feature type="compositionally biased region" description="Polar residues" evidence="1">
    <location>
        <begin position="50"/>
        <end position="60"/>
    </location>
</feature>
<accession>W2RGT9</accession>
<sequence>MTKPNLSDLEWKAAIDELLRINNNGTLPREHTQRLQLVWGATRPLLALSGSGTLPQLTQTSKEKAKSSFPGVKEQAVHP</sequence>
<dbReference type="GeneID" id="20189406"/>
<evidence type="ECO:0000256" key="1">
    <source>
        <dbReference type="SAM" id="MobiDB-lite"/>
    </source>
</evidence>
<organism evidence="2 3">
    <name type="scientific">Phytophthora nicotianae (strain INRA-310)</name>
    <name type="common">Phytophthora parasitica</name>
    <dbReference type="NCBI Taxonomy" id="761204"/>
    <lineage>
        <taxon>Eukaryota</taxon>
        <taxon>Sar</taxon>
        <taxon>Stramenopiles</taxon>
        <taxon>Oomycota</taxon>
        <taxon>Peronosporomycetes</taxon>
        <taxon>Peronosporales</taxon>
        <taxon>Peronosporaceae</taxon>
        <taxon>Phytophthora</taxon>
    </lineage>
</organism>
<reference evidence="3" key="1">
    <citation type="submission" date="2011-12" db="EMBL/GenBank/DDBJ databases">
        <authorList>
            <consortium name="The Broad Institute Genome Sequencing Platform"/>
            <person name="Russ C."/>
            <person name="Tyler B."/>
            <person name="Panabieres F."/>
            <person name="Shan W."/>
            <person name="Tripathy S."/>
            <person name="Grunwald N."/>
            <person name="Machado M."/>
            <person name="Young S.K."/>
            <person name="Zeng Q."/>
            <person name="Gargeya S."/>
            <person name="Fitzgerald M."/>
            <person name="Haas B."/>
            <person name="Abouelleil A."/>
            <person name="Alvarado L."/>
            <person name="Arachchi H.M."/>
            <person name="Berlin A."/>
            <person name="Chapman S.B."/>
            <person name="Gearin G."/>
            <person name="Goldberg J."/>
            <person name="Griggs A."/>
            <person name="Gujja S."/>
            <person name="Hansen M."/>
            <person name="Heiman D."/>
            <person name="Howarth C."/>
            <person name="Larimer J."/>
            <person name="Lui A."/>
            <person name="MacDonald P.J.P."/>
            <person name="McCowen C."/>
            <person name="Montmayeur A."/>
            <person name="Murphy C."/>
            <person name="Neiman D."/>
            <person name="Pearson M."/>
            <person name="Priest M."/>
            <person name="Roberts A."/>
            <person name="Saif S."/>
            <person name="Shea T."/>
            <person name="Sisk P."/>
            <person name="Stolte C."/>
            <person name="Sykes S."/>
            <person name="Wortman J."/>
            <person name="Nusbaum C."/>
            <person name="Birren B."/>
        </authorList>
    </citation>
    <scope>NUCLEOTIDE SEQUENCE [LARGE SCALE GENOMIC DNA]</scope>
    <source>
        <strain evidence="3">INRA-310</strain>
    </source>
</reference>
<dbReference type="EMBL" id="KI669561">
    <property type="protein sequence ID" value="ETN24653.1"/>
    <property type="molecule type" value="Genomic_DNA"/>
</dbReference>
<dbReference type="VEuPathDB" id="FungiDB:PPTG_20807"/>
<gene>
    <name evidence="2" type="ORF">PPTG_20807</name>
</gene>
<dbReference type="Proteomes" id="UP000018817">
    <property type="component" value="Unassembled WGS sequence"/>
</dbReference>